<dbReference type="PANTHER" id="PTHR33889:SF1">
    <property type="entry name" value="OS03G0834800 PROTEIN"/>
    <property type="match status" value="1"/>
</dbReference>
<name>A0AAD8HKF4_9APIA</name>
<evidence type="ECO:0000313" key="4">
    <source>
        <dbReference type="Proteomes" id="UP001237642"/>
    </source>
</evidence>
<dbReference type="Pfam" id="PF24964">
    <property type="entry name" value="DUF7769"/>
    <property type="match status" value="1"/>
</dbReference>
<evidence type="ECO:0000256" key="1">
    <source>
        <dbReference type="SAM" id="MobiDB-lite"/>
    </source>
</evidence>
<proteinExistence type="predicted"/>
<keyword evidence="4" id="KW-1185">Reference proteome</keyword>
<dbReference type="PANTHER" id="PTHR33889">
    <property type="entry name" value="OS04G0681850 PROTEIN"/>
    <property type="match status" value="1"/>
</dbReference>
<feature type="compositionally biased region" description="Basic and acidic residues" evidence="1">
    <location>
        <begin position="13"/>
        <end position="30"/>
    </location>
</feature>
<gene>
    <name evidence="3" type="ORF">POM88_033904</name>
</gene>
<comment type="caution">
    <text evidence="3">The sequence shown here is derived from an EMBL/GenBank/DDBJ whole genome shotgun (WGS) entry which is preliminary data.</text>
</comment>
<reference evidence="3" key="1">
    <citation type="submission" date="2023-02" db="EMBL/GenBank/DDBJ databases">
        <title>Genome of toxic invasive species Heracleum sosnowskyi carries increased number of genes despite the absence of recent whole-genome duplications.</title>
        <authorList>
            <person name="Schelkunov M."/>
            <person name="Shtratnikova V."/>
            <person name="Makarenko M."/>
            <person name="Klepikova A."/>
            <person name="Omelchenko D."/>
            <person name="Novikova G."/>
            <person name="Obukhova E."/>
            <person name="Bogdanov V."/>
            <person name="Penin A."/>
            <person name="Logacheva M."/>
        </authorList>
    </citation>
    <scope>NUCLEOTIDE SEQUENCE</scope>
    <source>
        <strain evidence="3">Hsosn_3</strain>
        <tissue evidence="3">Leaf</tissue>
    </source>
</reference>
<feature type="domain" description="DUF7769" evidence="2">
    <location>
        <begin position="59"/>
        <end position="113"/>
    </location>
</feature>
<organism evidence="3 4">
    <name type="scientific">Heracleum sosnowskyi</name>
    <dbReference type="NCBI Taxonomy" id="360622"/>
    <lineage>
        <taxon>Eukaryota</taxon>
        <taxon>Viridiplantae</taxon>
        <taxon>Streptophyta</taxon>
        <taxon>Embryophyta</taxon>
        <taxon>Tracheophyta</taxon>
        <taxon>Spermatophyta</taxon>
        <taxon>Magnoliopsida</taxon>
        <taxon>eudicotyledons</taxon>
        <taxon>Gunneridae</taxon>
        <taxon>Pentapetalae</taxon>
        <taxon>asterids</taxon>
        <taxon>campanulids</taxon>
        <taxon>Apiales</taxon>
        <taxon>Apiaceae</taxon>
        <taxon>Apioideae</taxon>
        <taxon>apioid superclade</taxon>
        <taxon>Tordylieae</taxon>
        <taxon>Tordyliinae</taxon>
        <taxon>Heracleum</taxon>
    </lineage>
</organism>
<evidence type="ECO:0000259" key="2">
    <source>
        <dbReference type="Pfam" id="PF24964"/>
    </source>
</evidence>
<dbReference type="AlphaFoldDB" id="A0AAD8HKF4"/>
<dbReference type="InterPro" id="IPR056671">
    <property type="entry name" value="DUF7769"/>
</dbReference>
<protein>
    <recommendedName>
        <fullName evidence="2">DUF7769 domain-containing protein</fullName>
    </recommendedName>
</protein>
<dbReference type="Proteomes" id="UP001237642">
    <property type="component" value="Unassembled WGS sequence"/>
</dbReference>
<sequence>MSFMLNLDLNLPPREDESNEKEMSTHVNEEHSDDIHLFDLNIGEQVESEGRQARKNRMLSNAERRSIYLALLSKSNNGKLKKGSTKVVAIMFSISTRTVTRIWKQSKTPLANGVVDVSHQKTKNCGRKRIQFDPELFRSIPLSPRTSLESLAATMKMSSSTLNHNVQSGKIRRHTNPIKPLERHMFRPINIPRKQLNLNKSVISK</sequence>
<evidence type="ECO:0000313" key="3">
    <source>
        <dbReference type="EMBL" id="KAK1367812.1"/>
    </source>
</evidence>
<accession>A0AAD8HKF4</accession>
<feature type="region of interest" description="Disordered" evidence="1">
    <location>
        <begin position="1"/>
        <end position="30"/>
    </location>
</feature>
<dbReference type="EMBL" id="JAUIZM010000008">
    <property type="protein sequence ID" value="KAK1367812.1"/>
    <property type="molecule type" value="Genomic_DNA"/>
</dbReference>
<reference evidence="3" key="2">
    <citation type="submission" date="2023-05" db="EMBL/GenBank/DDBJ databases">
        <authorList>
            <person name="Schelkunov M.I."/>
        </authorList>
    </citation>
    <scope>NUCLEOTIDE SEQUENCE</scope>
    <source>
        <strain evidence="3">Hsosn_3</strain>
        <tissue evidence="3">Leaf</tissue>
    </source>
</reference>